<dbReference type="PANTHER" id="PTHR42785">
    <property type="entry name" value="DNA TOPOISOMERASE, TYPE IA, CORE"/>
    <property type="match status" value="1"/>
</dbReference>
<sequence>MLDCFHGQRSCCPRSNEKEGDAREGAFEVLCKLKKGDSLQLGKVDLKEHSTQPPSWYNEGLLVKKLEELGIGRPSTYASTIKVLKVSAFLAHHFSEVTDYSFIADMETEYKWLGNFKLAPPPPLHTGAFCRGVVTMRCDFSTCSSCHVSLLVSSSVQTCFDDQKKKSVKEVRSDEVKEVKKKKEEDEVKEDEDGESSVDNTCTISISSEITSADSSIEHR</sequence>
<dbReference type="GO" id="GO:0006265">
    <property type="term" value="P:DNA topological change"/>
    <property type="evidence" value="ECO:0007669"/>
    <property type="project" value="InterPro"/>
</dbReference>
<dbReference type="InterPro" id="IPR013824">
    <property type="entry name" value="Topo_IA_cen_sub1"/>
</dbReference>
<comment type="caution">
    <text evidence="4">The sequence shown here is derived from an EMBL/GenBank/DDBJ whole genome shotgun (WGS) entry which is preliminary data.</text>
</comment>
<dbReference type="EMBL" id="JADFTS010000002">
    <property type="protein sequence ID" value="KAF9622598.1"/>
    <property type="molecule type" value="Genomic_DNA"/>
</dbReference>
<dbReference type="Pfam" id="PF01131">
    <property type="entry name" value="Topoisom_bac"/>
    <property type="match status" value="1"/>
</dbReference>
<keyword evidence="5" id="KW-1185">Reference proteome</keyword>
<dbReference type="InterPro" id="IPR013497">
    <property type="entry name" value="Topo_IA_cen"/>
</dbReference>
<dbReference type="GO" id="GO:0003917">
    <property type="term" value="F:DNA topoisomerase type I (single strand cut, ATP-independent) activity"/>
    <property type="evidence" value="ECO:0007669"/>
    <property type="project" value="InterPro"/>
</dbReference>
<evidence type="ECO:0000259" key="3">
    <source>
        <dbReference type="PROSITE" id="PS52039"/>
    </source>
</evidence>
<proteinExistence type="predicted"/>
<dbReference type="SUPFAM" id="SSF56712">
    <property type="entry name" value="Prokaryotic type I DNA topoisomerase"/>
    <property type="match status" value="1"/>
</dbReference>
<dbReference type="PROSITE" id="PS52039">
    <property type="entry name" value="TOPO_IA_2"/>
    <property type="match status" value="1"/>
</dbReference>
<dbReference type="InterPro" id="IPR013825">
    <property type="entry name" value="Topo_IA_cen_sub2"/>
</dbReference>
<dbReference type="AlphaFoldDB" id="A0A835M7I3"/>
<dbReference type="OrthoDB" id="10658910at2759"/>
<feature type="domain" description="Topo IA-type catalytic" evidence="3">
    <location>
        <begin position="1"/>
        <end position="213"/>
    </location>
</feature>
<accession>A0A835M7I3</accession>
<feature type="compositionally biased region" description="Low complexity" evidence="2">
    <location>
        <begin position="197"/>
        <end position="220"/>
    </location>
</feature>
<dbReference type="Gene3D" id="1.10.460.10">
    <property type="entry name" value="Topoisomerase I, domain 2"/>
    <property type="match status" value="1"/>
</dbReference>
<dbReference type="GO" id="GO:0003677">
    <property type="term" value="F:DNA binding"/>
    <property type="evidence" value="ECO:0007669"/>
    <property type="project" value="InterPro"/>
</dbReference>
<feature type="compositionally biased region" description="Basic and acidic residues" evidence="2">
    <location>
        <begin position="171"/>
        <end position="186"/>
    </location>
</feature>
<dbReference type="InterPro" id="IPR000380">
    <property type="entry name" value="Topo_IA"/>
</dbReference>
<feature type="region of interest" description="Disordered" evidence="2">
    <location>
        <begin position="171"/>
        <end position="220"/>
    </location>
</feature>
<protein>
    <recommendedName>
        <fullName evidence="3">Topo IA-type catalytic domain-containing protein</fullName>
    </recommendedName>
</protein>
<reference evidence="4 5" key="1">
    <citation type="submission" date="2020-10" db="EMBL/GenBank/DDBJ databases">
        <title>The Coptis chinensis genome and diversification of protoberbering-type alkaloids.</title>
        <authorList>
            <person name="Wang B."/>
            <person name="Shu S."/>
            <person name="Song C."/>
            <person name="Liu Y."/>
        </authorList>
    </citation>
    <scope>NUCLEOTIDE SEQUENCE [LARGE SCALE GENOMIC DNA]</scope>
    <source>
        <strain evidence="4">HL-2020</strain>
        <tissue evidence="4">Leaf</tissue>
    </source>
</reference>
<gene>
    <name evidence="4" type="ORF">IFM89_032497</name>
</gene>
<dbReference type="InterPro" id="IPR023405">
    <property type="entry name" value="Topo_IA_core_domain"/>
</dbReference>
<evidence type="ECO:0000256" key="1">
    <source>
        <dbReference type="ARBA" id="ARBA00023235"/>
    </source>
</evidence>
<keyword evidence="1" id="KW-0413">Isomerase</keyword>
<organism evidence="4 5">
    <name type="scientific">Coptis chinensis</name>
    <dbReference type="NCBI Taxonomy" id="261450"/>
    <lineage>
        <taxon>Eukaryota</taxon>
        <taxon>Viridiplantae</taxon>
        <taxon>Streptophyta</taxon>
        <taxon>Embryophyta</taxon>
        <taxon>Tracheophyta</taxon>
        <taxon>Spermatophyta</taxon>
        <taxon>Magnoliopsida</taxon>
        <taxon>Ranunculales</taxon>
        <taxon>Ranunculaceae</taxon>
        <taxon>Coptidoideae</taxon>
        <taxon>Coptis</taxon>
    </lineage>
</organism>
<evidence type="ECO:0000313" key="5">
    <source>
        <dbReference type="Proteomes" id="UP000631114"/>
    </source>
</evidence>
<evidence type="ECO:0000313" key="4">
    <source>
        <dbReference type="EMBL" id="KAF9622598.1"/>
    </source>
</evidence>
<evidence type="ECO:0000256" key="2">
    <source>
        <dbReference type="SAM" id="MobiDB-lite"/>
    </source>
</evidence>
<dbReference type="Gene3D" id="2.70.20.10">
    <property type="entry name" value="Topoisomerase I, domain 3"/>
    <property type="match status" value="1"/>
</dbReference>
<name>A0A835M7I3_9MAGN</name>
<dbReference type="Proteomes" id="UP000631114">
    <property type="component" value="Unassembled WGS sequence"/>
</dbReference>
<feature type="compositionally biased region" description="Acidic residues" evidence="2">
    <location>
        <begin position="187"/>
        <end position="196"/>
    </location>
</feature>
<dbReference type="PANTHER" id="PTHR42785:SF1">
    <property type="entry name" value="DNA TOPOISOMERASE"/>
    <property type="match status" value="1"/>
</dbReference>